<gene>
    <name evidence="1" type="ORF">WA026_019423</name>
</gene>
<protein>
    <recommendedName>
        <fullName evidence="3">Phosphoribosylformylglycinamidine synthase</fullName>
    </recommendedName>
</protein>
<dbReference type="EMBL" id="JARQZJ010000043">
    <property type="protein sequence ID" value="KAK9877743.1"/>
    <property type="molecule type" value="Genomic_DNA"/>
</dbReference>
<dbReference type="SMART" id="SM01211">
    <property type="entry name" value="GATase_5"/>
    <property type="match status" value="1"/>
</dbReference>
<dbReference type="Proteomes" id="UP001431783">
    <property type="component" value="Unassembled WGS sequence"/>
</dbReference>
<proteinExistence type="predicted"/>
<dbReference type="AlphaFoldDB" id="A0AAW1UAW2"/>
<dbReference type="Gene3D" id="3.40.50.880">
    <property type="match status" value="1"/>
</dbReference>
<comment type="caution">
    <text evidence="1">The sequence shown here is derived from an EMBL/GenBank/DDBJ whole genome shotgun (WGS) entry which is preliminary data.</text>
</comment>
<evidence type="ECO:0000313" key="2">
    <source>
        <dbReference type="Proteomes" id="UP001431783"/>
    </source>
</evidence>
<keyword evidence="2" id="KW-1185">Reference proteome</keyword>
<reference evidence="1 2" key="1">
    <citation type="submission" date="2023-03" db="EMBL/GenBank/DDBJ databases">
        <title>Genome insight into feeding habits of ladybird beetles.</title>
        <authorList>
            <person name="Li H.-S."/>
            <person name="Huang Y.-H."/>
            <person name="Pang H."/>
        </authorList>
    </citation>
    <scope>NUCLEOTIDE SEQUENCE [LARGE SCALE GENOMIC DNA]</scope>
    <source>
        <strain evidence="1">SYSU_2023b</strain>
        <tissue evidence="1">Whole body</tissue>
    </source>
</reference>
<evidence type="ECO:0000313" key="1">
    <source>
        <dbReference type="EMBL" id="KAK9877743.1"/>
    </source>
</evidence>
<dbReference type="PANTHER" id="PTHR10099:SF1">
    <property type="entry name" value="PHOSPHORIBOSYLFORMYLGLYCINAMIDINE SYNTHASE"/>
    <property type="match status" value="1"/>
</dbReference>
<dbReference type="Pfam" id="PF13507">
    <property type="entry name" value="GATase_5"/>
    <property type="match status" value="1"/>
</dbReference>
<dbReference type="InterPro" id="IPR029062">
    <property type="entry name" value="Class_I_gatase-like"/>
</dbReference>
<dbReference type="GO" id="GO:0005737">
    <property type="term" value="C:cytoplasm"/>
    <property type="evidence" value="ECO:0007669"/>
    <property type="project" value="TreeGrafter"/>
</dbReference>
<dbReference type="GO" id="GO:0006164">
    <property type="term" value="P:purine nucleotide biosynthetic process"/>
    <property type="evidence" value="ECO:0007669"/>
    <property type="project" value="TreeGrafter"/>
</dbReference>
<dbReference type="GO" id="GO:0004642">
    <property type="term" value="F:phosphoribosylformylglycinamidine synthase activity"/>
    <property type="evidence" value="ECO:0007669"/>
    <property type="project" value="TreeGrafter"/>
</dbReference>
<accession>A0AAW1UAW2</accession>
<dbReference type="SUPFAM" id="SSF52317">
    <property type="entry name" value="Class I glutamine amidotransferase-like"/>
    <property type="match status" value="1"/>
</dbReference>
<evidence type="ECO:0008006" key="3">
    <source>
        <dbReference type="Google" id="ProtNLM"/>
    </source>
</evidence>
<organism evidence="1 2">
    <name type="scientific">Henosepilachna vigintioctopunctata</name>
    <dbReference type="NCBI Taxonomy" id="420089"/>
    <lineage>
        <taxon>Eukaryota</taxon>
        <taxon>Metazoa</taxon>
        <taxon>Ecdysozoa</taxon>
        <taxon>Arthropoda</taxon>
        <taxon>Hexapoda</taxon>
        <taxon>Insecta</taxon>
        <taxon>Pterygota</taxon>
        <taxon>Neoptera</taxon>
        <taxon>Endopterygota</taxon>
        <taxon>Coleoptera</taxon>
        <taxon>Polyphaga</taxon>
        <taxon>Cucujiformia</taxon>
        <taxon>Coccinelloidea</taxon>
        <taxon>Coccinellidae</taxon>
        <taxon>Epilachninae</taxon>
        <taxon>Epilachnini</taxon>
        <taxon>Henosepilachna</taxon>
    </lineage>
</organism>
<dbReference type="PANTHER" id="PTHR10099">
    <property type="entry name" value="PHOSPHORIBOSYLFORMYLGLYCINAMIDINE SYNTHASE"/>
    <property type="match status" value="1"/>
</dbReference>
<name>A0AAW1UAW2_9CUCU</name>
<sequence length="100" mass="11458">MDMIELHAFLGLLMYTAVFKSNHENSEYIFDVLRSAKGWAANILFNEKLRAQFDKFYNRPDTFSLGVCNGCQLMALIGWIGKLDDIHSKPQVYLDHNLSG</sequence>